<proteinExistence type="predicted"/>
<dbReference type="AlphaFoldDB" id="A0AAE4K343"/>
<name>A0AAE4K343_9ACTO</name>
<dbReference type="RefSeq" id="WP_311372566.1">
    <property type="nucleotide sequence ID" value="NZ_JAMZMH010000005.1"/>
</dbReference>
<keyword evidence="1" id="KW-0812">Transmembrane</keyword>
<gene>
    <name evidence="2" type="ORF">RMW62_05840</name>
</gene>
<dbReference type="Pfam" id="PF13576">
    <property type="entry name" value="Pentapeptide_3"/>
    <property type="match status" value="2"/>
</dbReference>
<feature type="transmembrane region" description="Helical" evidence="1">
    <location>
        <begin position="20"/>
        <end position="41"/>
    </location>
</feature>
<evidence type="ECO:0000313" key="2">
    <source>
        <dbReference type="EMBL" id="MDT0248603.1"/>
    </source>
</evidence>
<keyword evidence="1" id="KW-0472">Membrane</keyword>
<evidence type="ECO:0000256" key="1">
    <source>
        <dbReference type="SAM" id="Phobius"/>
    </source>
</evidence>
<comment type="caution">
    <text evidence="2">The sequence shown here is derived from an EMBL/GenBank/DDBJ whole genome shotgun (WGS) entry which is preliminary data.</text>
</comment>
<dbReference type="EMBL" id="JAMZMH010000005">
    <property type="protein sequence ID" value="MDT0248603.1"/>
    <property type="molecule type" value="Genomic_DNA"/>
</dbReference>
<dbReference type="Proteomes" id="UP001180729">
    <property type="component" value="Unassembled WGS sequence"/>
</dbReference>
<accession>A0AAE4K343</accession>
<protein>
    <submittedName>
        <fullName evidence="2">Pentapeptide repeat-containing protein</fullName>
    </submittedName>
</protein>
<dbReference type="Gene3D" id="2.160.20.80">
    <property type="entry name" value="E3 ubiquitin-protein ligase SopA"/>
    <property type="match status" value="1"/>
</dbReference>
<evidence type="ECO:0000313" key="3">
    <source>
        <dbReference type="Proteomes" id="UP001180729"/>
    </source>
</evidence>
<keyword evidence="1" id="KW-1133">Transmembrane helix</keyword>
<sequence>MSVNFRWGRFASWCRKNGLFCAIVSWIFLAIIAYTLLSAIWGDGHGWNRVLTGWHIGATHDPLDRIKVTLTALGGVGAVGYLVIKYRERSALERGEADEKLVRSVQQLGDPSPQVRIAGVYALADVADTYEGPYHQRVVDILCGYLRTDRLLKNSNGETRYASNKDGSPNYDLPLSSDGPVESAILSIIANHLRSPCADSDNNDGDSTTSGPWSSYRIDLHNTTLTEQVNFADCHFKQLDLRRAKLFDLAIFSRAHFIGSASFEYSTFKQSTRFDRTHFESTSSFHGANFERDTYFNDIKFDLASYFNEVTFAGTSKFCGTIFSNLCDFTGSTFMQDALFYNIKFGLASYFNEVTFAGRSDFHKSVFSGTCYFTDSTFMQDTLFKEAEFLGAKFDKCTFMRGVDFTPSKNEASDAAQALDTDTPPLYMLDGNLRSTFFGASFNIKLRNTEKIIFPEHHRLSISRSSQSKMNGLPEGALWVDFENSN</sequence>
<organism evidence="2 3">
    <name type="scientific">Actinomyces oris</name>
    <dbReference type="NCBI Taxonomy" id="544580"/>
    <lineage>
        <taxon>Bacteria</taxon>
        <taxon>Bacillati</taxon>
        <taxon>Actinomycetota</taxon>
        <taxon>Actinomycetes</taxon>
        <taxon>Actinomycetales</taxon>
        <taxon>Actinomycetaceae</taxon>
        <taxon>Actinomyces</taxon>
    </lineage>
</organism>
<reference evidence="2" key="1">
    <citation type="submission" date="2022-06" db="EMBL/GenBank/DDBJ databases">
        <title>Draft Genome Sequences of Three Actinomyces oris Strains, Isolated from Healthy Human Feces.</title>
        <authorList>
            <person name="Ye Y."/>
            <person name="Liu C."/>
            <person name="Zhao J."/>
            <person name="Xu J."/>
            <person name="Huang H."/>
            <person name="Wang B."/>
            <person name="Wei J."/>
            <person name="Jing X."/>
        </authorList>
    </citation>
    <scope>NUCLEOTIDE SEQUENCE</scope>
    <source>
        <strain evidence="2">CNGBCC1803368</strain>
    </source>
</reference>
<dbReference type="InterPro" id="IPR001646">
    <property type="entry name" value="5peptide_repeat"/>
</dbReference>